<dbReference type="Pfam" id="PF03572">
    <property type="entry name" value="Peptidase_S41"/>
    <property type="match status" value="1"/>
</dbReference>
<dbReference type="Proteomes" id="UP000824200">
    <property type="component" value="Unassembled WGS sequence"/>
</dbReference>
<dbReference type="SMART" id="SM00245">
    <property type="entry name" value="TSPc"/>
    <property type="match status" value="1"/>
</dbReference>
<dbReference type="GO" id="GO:0008236">
    <property type="term" value="F:serine-type peptidase activity"/>
    <property type="evidence" value="ECO:0007669"/>
    <property type="project" value="UniProtKB-KW"/>
</dbReference>
<dbReference type="AlphaFoldDB" id="A0A9D1E2M0"/>
<accession>A0A9D1E2M0</accession>
<gene>
    <name evidence="7" type="ORF">IAC95_00535</name>
</gene>
<evidence type="ECO:0000256" key="2">
    <source>
        <dbReference type="ARBA" id="ARBA00022801"/>
    </source>
</evidence>
<sequence length="571" mass="63309">MAKDFFDEEFDKIQQKQQEEQQQTPPPPKNDWYSYQPSSVPVATNKKSKKALVISLTCVALVLALVLGWVLCALFGSSGSLSTNEQRKYAEKVVQKLRDSGVEISDDQLKSALDYSDELLKSGQIGQEAVLSSVLDYLHNNYYKEIPSEQWDTAVAAAGTSLMQSAGDPFCYLFTPQQYYNYKYQVSSTVVGDPNAVFGFAYAYQSGLGLYVSSVSTDSSCYGVIQAGDIILSMSEVAGKNSTHVTVDGSVVTEIYITDFTETDLRSLMTEVYSARFTLLRDGRVITTPLLTKGAMGLENPKYDFQFVEFYFDGDHTNISTENQNNATTNTFDLRGLRNLPRDTGYIRIVEFMYYTSGTQTVTAATEFQQVMMIFKQLGLKRLVLDLKGNPGGLVDAVCDIAAMLITDDYLSETEKATVTYPGDMLLITSLVPRSGGERQLVGRQSTYSQYFSLVNDGTRKIVVWTDGNSASASELLTGTLRDYNTGFQIGTTTYGKGIAQTIEELPYTGTAVSLDGHYIEEHWAVYYTFAAYYSPLGKNIHGTGYTPVTGYNGIESYGDLWQATLRYWQG</sequence>
<evidence type="ECO:0000256" key="4">
    <source>
        <dbReference type="SAM" id="MobiDB-lite"/>
    </source>
</evidence>
<evidence type="ECO:0000313" key="7">
    <source>
        <dbReference type="EMBL" id="HIR65368.1"/>
    </source>
</evidence>
<evidence type="ECO:0000256" key="5">
    <source>
        <dbReference type="SAM" id="Phobius"/>
    </source>
</evidence>
<dbReference type="GO" id="GO:0007165">
    <property type="term" value="P:signal transduction"/>
    <property type="evidence" value="ECO:0007669"/>
    <property type="project" value="TreeGrafter"/>
</dbReference>
<name>A0A9D1E2M0_9BACT</name>
<keyword evidence="5" id="KW-1133">Transmembrane helix</keyword>
<protein>
    <recommendedName>
        <fullName evidence="6">Tail specific protease domain-containing protein</fullName>
    </recommendedName>
</protein>
<proteinExistence type="predicted"/>
<dbReference type="InterPro" id="IPR004447">
    <property type="entry name" value="Peptidase_S41A"/>
</dbReference>
<dbReference type="GO" id="GO:0030288">
    <property type="term" value="C:outer membrane-bounded periplasmic space"/>
    <property type="evidence" value="ECO:0007669"/>
    <property type="project" value="TreeGrafter"/>
</dbReference>
<dbReference type="PANTHER" id="PTHR32060:SF30">
    <property type="entry name" value="CARBOXY-TERMINAL PROCESSING PROTEASE CTPA"/>
    <property type="match status" value="1"/>
</dbReference>
<dbReference type="GO" id="GO:0004175">
    <property type="term" value="F:endopeptidase activity"/>
    <property type="evidence" value="ECO:0007669"/>
    <property type="project" value="TreeGrafter"/>
</dbReference>
<comment type="caution">
    <text evidence="7">The sequence shown here is derived from an EMBL/GenBank/DDBJ whole genome shotgun (WGS) entry which is preliminary data.</text>
</comment>
<evidence type="ECO:0000313" key="8">
    <source>
        <dbReference type="Proteomes" id="UP000824200"/>
    </source>
</evidence>
<feature type="transmembrane region" description="Helical" evidence="5">
    <location>
        <begin position="51"/>
        <end position="76"/>
    </location>
</feature>
<keyword evidence="1" id="KW-0645">Protease</keyword>
<dbReference type="EMBL" id="DVHL01000006">
    <property type="protein sequence ID" value="HIR65368.1"/>
    <property type="molecule type" value="Genomic_DNA"/>
</dbReference>
<dbReference type="Gene3D" id="3.90.226.10">
    <property type="entry name" value="2-enoyl-CoA Hydratase, Chain A, domain 1"/>
    <property type="match status" value="1"/>
</dbReference>
<evidence type="ECO:0000259" key="6">
    <source>
        <dbReference type="SMART" id="SM00245"/>
    </source>
</evidence>
<keyword evidence="5" id="KW-0472">Membrane</keyword>
<feature type="domain" description="Tail specific protease" evidence="6">
    <location>
        <begin position="300"/>
        <end position="553"/>
    </location>
</feature>
<dbReference type="GO" id="GO:0006508">
    <property type="term" value="P:proteolysis"/>
    <property type="evidence" value="ECO:0007669"/>
    <property type="project" value="UniProtKB-KW"/>
</dbReference>
<organism evidence="7 8">
    <name type="scientific">Candidatus Fimimonas gallinarum</name>
    <dbReference type="NCBI Taxonomy" id="2840821"/>
    <lineage>
        <taxon>Bacteria</taxon>
        <taxon>Pseudomonadati</taxon>
        <taxon>Myxococcota</taxon>
        <taxon>Myxococcia</taxon>
        <taxon>Myxococcales</taxon>
        <taxon>Cystobacterineae</taxon>
        <taxon>Myxococcaceae</taxon>
        <taxon>Myxococcaceae incertae sedis</taxon>
        <taxon>Candidatus Fimimonas</taxon>
    </lineage>
</organism>
<keyword evidence="5" id="KW-0812">Transmembrane</keyword>
<dbReference type="SUPFAM" id="SSF52096">
    <property type="entry name" value="ClpP/crotonase"/>
    <property type="match status" value="1"/>
</dbReference>
<keyword evidence="2" id="KW-0378">Hydrolase</keyword>
<keyword evidence="3" id="KW-0720">Serine protease</keyword>
<feature type="region of interest" description="Disordered" evidence="4">
    <location>
        <begin position="13"/>
        <end position="37"/>
    </location>
</feature>
<dbReference type="InterPro" id="IPR005151">
    <property type="entry name" value="Tail-specific_protease"/>
</dbReference>
<evidence type="ECO:0000256" key="1">
    <source>
        <dbReference type="ARBA" id="ARBA00022670"/>
    </source>
</evidence>
<dbReference type="PANTHER" id="PTHR32060">
    <property type="entry name" value="TAIL-SPECIFIC PROTEASE"/>
    <property type="match status" value="1"/>
</dbReference>
<reference evidence="7" key="2">
    <citation type="journal article" date="2021" name="PeerJ">
        <title>Extensive microbial diversity within the chicken gut microbiome revealed by metagenomics and culture.</title>
        <authorList>
            <person name="Gilroy R."/>
            <person name="Ravi A."/>
            <person name="Getino M."/>
            <person name="Pursley I."/>
            <person name="Horton D.L."/>
            <person name="Alikhan N.F."/>
            <person name="Baker D."/>
            <person name="Gharbi K."/>
            <person name="Hall N."/>
            <person name="Watson M."/>
            <person name="Adriaenssens E.M."/>
            <person name="Foster-Nyarko E."/>
            <person name="Jarju S."/>
            <person name="Secka A."/>
            <person name="Antonio M."/>
            <person name="Oren A."/>
            <person name="Chaudhuri R.R."/>
            <person name="La Ragione R."/>
            <person name="Hildebrand F."/>
            <person name="Pallen M.J."/>
        </authorList>
    </citation>
    <scope>NUCLEOTIDE SEQUENCE</scope>
    <source>
        <strain evidence="7">CHK121-14286</strain>
    </source>
</reference>
<reference evidence="7" key="1">
    <citation type="submission" date="2020-10" db="EMBL/GenBank/DDBJ databases">
        <authorList>
            <person name="Gilroy R."/>
        </authorList>
    </citation>
    <scope>NUCLEOTIDE SEQUENCE</scope>
    <source>
        <strain evidence="7">CHK121-14286</strain>
    </source>
</reference>
<dbReference type="CDD" id="cd07560">
    <property type="entry name" value="Peptidase_S41_CPP"/>
    <property type="match status" value="1"/>
</dbReference>
<dbReference type="InterPro" id="IPR029045">
    <property type="entry name" value="ClpP/crotonase-like_dom_sf"/>
</dbReference>
<evidence type="ECO:0000256" key="3">
    <source>
        <dbReference type="ARBA" id="ARBA00022825"/>
    </source>
</evidence>